<dbReference type="InterPro" id="IPR047215">
    <property type="entry name" value="Galactose_mutarotase-like"/>
</dbReference>
<dbReference type="SUPFAM" id="SSF74650">
    <property type="entry name" value="Galactose mutarotase-like"/>
    <property type="match status" value="1"/>
</dbReference>
<comment type="caution">
    <text evidence="4">The sequence shown here is derived from an EMBL/GenBank/DDBJ whole genome shotgun (WGS) entry which is preliminary data.</text>
</comment>
<evidence type="ECO:0000313" key="4">
    <source>
        <dbReference type="EMBL" id="KAA1039329.1"/>
    </source>
</evidence>
<dbReference type="Gene3D" id="2.70.98.10">
    <property type="match status" value="1"/>
</dbReference>
<evidence type="ECO:0000256" key="2">
    <source>
        <dbReference type="ARBA" id="ARBA00023235"/>
    </source>
</evidence>
<evidence type="ECO:0000256" key="3">
    <source>
        <dbReference type="ARBA" id="ARBA00023277"/>
    </source>
</evidence>
<sequence>MKVTTERFDEYHGREVKKYTITTDDMVFAFLDFGAALHSVMMPDKEGRKKNVVIGFSTAADYVESGGFYGMTLGRVAGRIAHGTFELNGETYHLAKNLGDHHLHGGGTMSYRVYDTEVSVREDGSEIALIMTTEVKSAEDHYPGNMRVQVTHTVNDQNAWTVHYQAVTDEDTLFNPSNHSYFNLNGMTGDVTGQLLTINSQQVAETDDELIPTGRLLVPDVDYSTEQRVAAGLDTPYVLAGDPDDVRITLRDDDSGRRLDIKTDRPAVIVYSAGGVDFTASDSFHVGDGAAIALETQVLPDAINKPELGEVRVLGSETFQSSTSYYFSIEK</sequence>
<dbReference type="RefSeq" id="WP_149459223.1">
    <property type="nucleotide sequence ID" value="NZ_SCWC02000004.1"/>
</dbReference>
<comment type="similarity">
    <text evidence="1">Belongs to the aldose epimerase family.</text>
</comment>
<keyword evidence="2" id="KW-0413">Isomerase</keyword>
<dbReference type="Pfam" id="PF01263">
    <property type="entry name" value="Aldose_epim"/>
    <property type="match status" value="1"/>
</dbReference>
<gene>
    <name evidence="4" type="ORF">ERX35_007085</name>
</gene>
<dbReference type="Proteomes" id="UP000295735">
    <property type="component" value="Unassembled WGS sequence"/>
</dbReference>
<proteinExistence type="inferred from homology"/>
<accession>A0ABQ6R882</accession>
<dbReference type="EMBL" id="SCWC02000004">
    <property type="protein sequence ID" value="KAA1039329.1"/>
    <property type="molecule type" value="Genomic_DNA"/>
</dbReference>
<evidence type="ECO:0000256" key="1">
    <source>
        <dbReference type="ARBA" id="ARBA00006206"/>
    </source>
</evidence>
<keyword evidence="3" id="KW-0119">Carbohydrate metabolism</keyword>
<reference evidence="4 5" key="1">
    <citation type="submission" date="2019-09" db="EMBL/GenBank/DDBJ databases">
        <authorList>
            <person name="Mazhar S."/>
            <person name="Altermann E."/>
            <person name="Hill C."/>
            <person name="Mcauliffe O."/>
        </authorList>
    </citation>
    <scope>NUCLEOTIDE SEQUENCE [LARGE SCALE GENOMIC DNA]</scope>
    <source>
        <strain evidence="4 5">ATCC 51831</strain>
    </source>
</reference>
<dbReference type="InterPro" id="IPR008183">
    <property type="entry name" value="Aldose_1/G6P_1-epimerase"/>
</dbReference>
<keyword evidence="5" id="KW-1185">Reference proteome</keyword>
<dbReference type="InterPro" id="IPR014718">
    <property type="entry name" value="GH-type_carb-bd"/>
</dbReference>
<organism evidence="4 5">
    <name type="scientific">Macrococcus equipercicus</name>
    <dbReference type="NCBI Taxonomy" id="69967"/>
    <lineage>
        <taxon>Bacteria</taxon>
        <taxon>Bacillati</taxon>
        <taxon>Bacillota</taxon>
        <taxon>Bacilli</taxon>
        <taxon>Bacillales</taxon>
        <taxon>Staphylococcaceae</taxon>
        <taxon>Macrococcus</taxon>
    </lineage>
</organism>
<evidence type="ECO:0000313" key="5">
    <source>
        <dbReference type="Proteomes" id="UP000295735"/>
    </source>
</evidence>
<dbReference type="CDD" id="cd09019">
    <property type="entry name" value="galactose_mutarotase_like"/>
    <property type="match status" value="1"/>
</dbReference>
<protein>
    <submittedName>
        <fullName evidence="4">Galactose mutarotase</fullName>
    </submittedName>
</protein>
<name>A0ABQ6R882_9STAP</name>
<dbReference type="PANTHER" id="PTHR10091">
    <property type="entry name" value="ALDOSE-1-EPIMERASE"/>
    <property type="match status" value="1"/>
</dbReference>
<dbReference type="PANTHER" id="PTHR10091:SF0">
    <property type="entry name" value="GALACTOSE MUTAROTASE"/>
    <property type="match status" value="1"/>
</dbReference>
<dbReference type="InterPro" id="IPR011013">
    <property type="entry name" value="Gal_mutarotase_sf_dom"/>
</dbReference>